<name>A0A154BMN9_ANASB</name>
<feature type="transmembrane region" description="Helical" evidence="1">
    <location>
        <begin position="7"/>
        <end position="27"/>
    </location>
</feature>
<accession>A0A154BMN9</accession>
<evidence type="ECO:0000313" key="3">
    <source>
        <dbReference type="Proteomes" id="UP000076268"/>
    </source>
</evidence>
<keyword evidence="1" id="KW-1133">Transmembrane helix</keyword>
<organism evidence="2 3">
    <name type="scientific">Anaerosporomusa subterranea</name>
    <dbReference type="NCBI Taxonomy" id="1794912"/>
    <lineage>
        <taxon>Bacteria</taxon>
        <taxon>Bacillati</taxon>
        <taxon>Bacillota</taxon>
        <taxon>Negativicutes</taxon>
        <taxon>Acetonemataceae</taxon>
        <taxon>Anaerosporomusa</taxon>
    </lineage>
</organism>
<keyword evidence="1" id="KW-0812">Transmembrane</keyword>
<sequence>MARKISIGLAAAGIIGIMISFVIWHSASTYMQSFLSSGKPFHDQTVITAIVEDSIHNPDVQQILRTQIMLYLKSPEGKAKLVEMMKSPEMIKATADNLKSPELRPAVIQLMHDPAFRETLVGIVRDAPEMRVLRVLESAIEWNIPAESSSEERKD</sequence>
<keyword evidence="3" id="KW-1185">Reference proteome</keyword>
<gene>
    <name evidence="2" type="ORF">AXX12_13830</name>
</gene>
<comment type="caution">
    <text evidence="2">The sequence shown here is derived from an EMBL/GenBank/DDBJ whole genome shotgun (WGS) entry which is preliminary data.</text>
</comment>
<dbReference type="Proteomes" id="UP000076268">
    <property type="component" value="Unassembled WGS sequence"/>
</dbReference>
<proteinExistence type="predicted"/>
<protein>
    <recommendedName>
        <fullName evidence="4">Spore germination GerD central core domain-containing protein</fullName>
    </recommendedName>
</protein>
<dbReference type="RefSeq" id="WP_066244850.1">
    <property type="nucleotide sequence ID" value="NZ_LSGP01000025.1"/>
</dbReference>
<evidence type="ECO:0000256" key="1">
    <source>
        <dbReference type="SAM" id="Phobius"/>
    </source>
</evidence>
<keyword evidence="1" id="KW-0472">Membrane</keyword>
<dbReference type="STRING" id="1794912.AXX12_13830"/>
<evidence type="ECO:0000313" key="2">
    <source>
        <dbReference type="EMBL" id="KYZ75239.1"/>
    </source>
</evidence>
<dbReference type="EMBL" id="LSGP01000025">
    <property type="protein sequence ID" value="KYZ75239.1"/>
    <property type="molecule type" value="Genomic_DNA"/>
</dbReference>
<reference evidence="2 3" key="1">
    <citation type="submission" date="2016-02" db="EMBL/GenBank/DDBJ databases">
        <title>Anaerosporomusa subterraneum gen. nov., sp. nov., a spore-forming obligate anaerobe isolated from saprolite.</title>
        <authorList>
            <person name="Choi J.K."/>
            <person name="Shah M."/>
            <person name="Yee N."/>
        </authorList>
    </citation>
    <scope>NUCLEOTIDE SEQUENCE [LARGE SCALE GENOMIC DNA]</scope>
    <source>
        <strain evidence="2 3">RU4</strain>
    </source>
</reference>
<dbReference type="AlphaFoldDB" id="A0A154BMN9"/>
<evidence type="ECO:0008006" key="4">
    <source>
        <dbReference type="Google" id="ProtNLM"/>
    </source>
</evidence>